<feature type="coiled-coil region" evidence="1">
    <location>
        <begin position="90"/>
        <end position="124"/>
    </location>
</feature>
<protein>
    <recommendedName>
        <fullName evidence="5">No apical meristem-associated C-terminal domain-containing protein</fullName>
    </recommendedName>
</protein>
<keyword evidence="4" id="KW-1185">Reference proteome</keyword>
<reference evidence="3 4" key="1">
    <citation type="journal article" date="2014" name="Genome Biol. Evol.">
        <title>The secreted proteins of Achlya hypogyna and Thraustotheca clavata identify the ancestral oomycete secretome and reveal gene acquisitions by horizontal gene transfer.</title>
        <authorList>
            <person name="Misner I."/>
            <person name="Blouin N."/>
            <person name="Leonard G."/>
            <person name="Richards T.A."/>
            <person name="Lane C.E."/>
        </authorList>
    </citation>
    <scope>NUCLEOTIDE SEQUENCE [LARGE SCALE GENOMIC DNA]</scope>
    <source>
        <strain evidence="3 4">ATCC 48635</strain>
    </source>
</reference>
<proteinExistence type="predicted"/>
<organism evidence="3 4">
    <name type="scientific">Achlya hypogyna</name>
    <name type="common">Oomycete</name>
    <name type="synonym">Protoachlya hypogyna</name>
    <dbReference type="NCBI Taxonomy" id="1202772"/>
    <lineage>
        <taxon>Eukaryota</taxon>
        <taxon>Sar</taxon>
        <taxon>Stramenopiles</taxon>
        <taxon>Oomycota</taxon>
        <taxon>Saprolegniomycetes</taxon>
        <taxon>Saprolegniales</taxon>
        <taxon>Achlyaceae</taxon>
        <taxon>Achlya</taxon>
    </lineage>
</organism>
<gene>
    <name evidence="3" type="ORF">ACHHYP_10697</name>
</gene>
<dbReference type="Proteomes" id="UP000243579">
    <property type="component" value="Unassembled WGS sequence"/>
</dbReference>
<comment type="caution">
    <text evidence="3">The sequence shown here is derived from an EMBL/GenBank/DDBJ whole genome shotgun (WGS) entry which is preliminary data.</text>
</comment>
<feature type="region of interest" description="Disordered" evidence="2">
    <location>
        <begin position="1"/>
        <end position="25"/>
    </location>
</feature>
<evidence type="ECO:0000313" key="4">
    <source>
        <dbReference type="Proteomes" id="UP000243579"/>
    </source>
</evidence>
<accession>A0A1V9YKQ7</accession>
<keyword evidence="1" id="KW-0175">Coiled coil</keyword>
<evidence type="ECO:0000256" key="2">
    <source>
        <dbReference type="SAM" id="MobiDB-lite"/>
    </source>
</evidence>
<evidence type="ECO:0000313" key="3">
    <source>
        <dbReference type="EMBL" id="OQR86305.1"/>
    </source>
</evidence>
<evidence type="ECO:0000256" key="1">
    <source>
        <dbReference type="SAM" id="Coils"/>
    </source>
</evidence>
<dbReference type="AlphaFoldDB" id="A0A1V9YKQ7"/>
<dbReference type="EMBL" id="JNBR01001518">
    <property type="protein sequence ID" value="OQR86305.1"/>
    <property type="molecule type" value="Genomic_DNA"/>
</dbReference>
<feature type="compositionally biased region" description="Basic and acidic residues" evidence="2">
    <location>
        <begin position="8"/>
        <end position="25"/>
    </location>
</feature>
<sequence>MEFAAVKKKVEKDAKDKKIDKRESDGNRIRAAALVNMKRKADVDVDINITSAKDTDKRAKKDKTEGRSTGLMKEAAAIVSGFTSMMENANKLKEDELETSRYLLDKAEREARFQLEKVEREAQLDFMRSTMEMMRFSMNKQ</sequence>
<dbReference type="OrthoDB" id="76425at2759"/>
<evidence type="ECO:0008006" key="5">
    <source>
        <dbReference type="Google" id="ProtNLM"/>
    </source>
</evidence>
<name>A0A1V9YKQ7_ACHHY</name>